<dbReference type="SUPFAM" id="SSF47413">
    <property type="entry name" value="lambda repressor-like DNA-binding domains"/>
    <property type="match status" value="1"/>
</dbReference>
<dbReference type="RefSeq" id="WP_021719647.1">
    <property type="nucleotide sequence ID" value="NZ_FR892771.1"/>
</dbReference>
<dbReference type="EMBL" id="CBGL010000090">
    <property type="protein sequence ID" value="CDD11532.1"/>
    <property type="molecule type" value="Genomic_DNA"/>
</dbReference>
<feature type="domain" description="HTH cro/C1-type" evidence="2">
    <location>
        <begin position="5"/>
        <end position="59"/>
    </location>
</feature>
<dbReference type="InterPro" id="IPR001387">
    <property type="entry name" value="Cro/C1-type_HTH"/>
</dbReference>
<dbReference type="Proteomes" id="UP000014937">
    <property type="component" value="Unassembled WGS sequence"/>
</dbReference>
<organism evidence="3 4">
    <name type="scientific">Phascolarctobacterium succinatutens CAG:287</name>
    <dbReference type="NCBI Taxonomy" id="1263101"/>
    <lineage>
        <taxon>Bacteria</taxon>
        <taxon>Bacillati</taxon>
        <taxon>Bacillota</taxon>
        <taxon>Negativicutes</taxon>
        <taxon>Acidaminococcales</taxon>
        <taxon>Acidaminococcaceae</taxon>
        <taxon>Phascolarctobacterium</taxon>
    </lineage>
</organism>
<dbReference type="HOGENOM" id="CLU_066192_46_7_9"/>
<dbReference type="GO" id="GO:0003677">
    <property type="term" value="F:DNA binding"/>
    <property type="evidence" value="ECO:0007669"/>
    <property type="project" value="UniProtKB-KW"/>
</dbReference>
<protein>
    <recommendedName>
        <fullName evidence="2">HTH cro/C1-type domain-containing protein</fullName>
    </recommendedName>
</protein>
<comment type="caution">
    <text evidence="3">The sequence shown here is derived from an EMBL/GenBank/DDBJ whole genome shotgun (WGS) entry which is preliminary data.</text>
</comment>
<evidence type="ECO:0000313" key="3">
    <source>
        <dbReference type="EMBL" id="CDD11532.1"/>
    </source>
</evidence>
<proteinExistence type="predicted"/>
<dbReference type="AlphaFoldDB" id="R6XZB2"/>
<gene>
    <name evidence="3" type="ORF">BN587_00557</name>
</gene>
<dbReference type="InterPro" id="IPR010982">
    <property type="entry name" value="Lambda_DNA-bd_dom_sf"/>
</dbReference>
<evidence type="ECO:0000259" key="2">
    <source>
        <dbReference type="PROSITE" id="PS50943"/>
    </source>
</evidence>
<dbReference type="Pfam" id="PF01381">
    <property type="entry name" value="HTH_3"/>
    <property type="match status" value="1"/>
</dbReference>
<dbReference type="PANTHER" id="PTHR46558:SF4">
    <property type="entry name" value="DNA-BIDING PHAGE PROTEIN"/>
    <property type="match status" value="1"/>
</dbReference>
<keyword evidence="1" id="KW-0238">DNA-binding</keyword>
<accession>R6XZB2</accession>
<sequence length="63" mass="7328">MGLSLKQIRLVREKTQDEMAEKLGVHVQTYRKLEENPDEVTIKQAKIISEFLGVSYDDIFFAQ</sequence>
<evidence type="ECO:0000313" key="4">
    <source>
        <dbReference type="Proteomes" id="UP000014937"/>
    </source>
</evidence>
<dbReference type="SMART" id="SM00530">
    <property type="entry name" value="HTH_XRE"/>
    <property type="match status" value="1"/>
</dbReference>
<dbReference type="Gene3D" id="1.10.260.40">
    <property type="entry name" value="lambda repressor-like DNA-binding domains"/>
    <property type="match status" value="1"/>
</dbReference>
<dbReference type="PROSITE" id="PS50943">
    <property type="entry name" value="HTH_CROC1"/>
    <property type="match status" value="1"/>
</dbReference>
<reference evidence="3" key="1">
    <citation type="submission" date="2012-11" db="EMBL/GenBank/DDBJ databases">
        <title>Dependencies among metagenomic species, viruses, plasmids and units of genetic variation.</title>
        <authorList>
            <person name="Nielsen H.B."/>
            <person name="Almeida M."/>
            <person name="Juncker A.S."/>
            <person name="Rasmussen S."/>
            <person name="Li J."/>
            <person name="Sunagawa S."/>
            <person name="Plichta D."/>
            <person name="Gautier L."/>
            <person name="Le Chatelier E."/>
            <person name="Peletier E."/>
            <person name="Bonde I."/>
            <person name="Nielsen T."/>
            <person name="Manichanh C."/>
            <person name="Arumugam M."/>
            <person name="Batto J."/>
            <person name="Santos M.B.Q.D."/>
            <person name="Blom N."/>
            <person name="Borruel N."/>
            <person name="Burgdorf K.S."/>
            <person name="Boumezbeur F."/>
            <person name="Casellas F."/>
            <person name="Dore J."/>
            <person name="Guarner F."/>
            <person name="Hansen T."/>
            <person name="Hildebrand F."/>
            <person name="Kaas R.S."/>
            <person name="Kennedy S."/>
            <person name="Kristiansen K."/>
            <person name="Kultima J.R."/>
            <person name="Leonard P."/>
            <person name="Levenez F."/>
            <person name="Lund O."/>
            <person name="Moumen B."/>
            <person name="Le Paslier D."/>
            <person name="Pons N."/>
            <person name="Pedersen O."/>
            <person name="Prifti E."/>
            <person name="Qin J."/>
            <person name="Raes J."/>
            <person name="Tap J."/>
            <person name="Tims S."/>
            <person name="Ussery D.W."/>
            <person name="Yamada T."/>
            <person name="MetaHit consortium"/>
            <person name="Renault P."/>
            <person name="Sicheritz-Ponten T."/>
            <person name="Bork P."/>
            <person name="Wang J."/>
            <person name="Brunak S."/>
            <person name="Ehrlich S.D."/>
        </authorList>
    </citation>
    <scope>NUCLEOTIDE SEQUENCE [LARGE SCALE GENOMIC DNA]</scope>
</reference>
<evidence type="ECO:0000256" key="1">
    <source>
        <dbReference type="ARBA" id="ARBA00023125"/>
    </source>
</evidence>
<dbReference type="PANTHER" id="PTHR46558">
    <property type="entry name" value="TRACRIPTIONAL REGULATORY PROTEIN-RELATED-RELATED"/>
    <property type="match status" value="1"/>
</dbReference>
<dbReference type="CDD" id="cd00093">
    <property type="entry name" value="HTH_XRE"/>
    <property type="match status" value="1"/>
</dbReference>
<name>R6XZB2_9FIRM</name>